<dbReference type="EMBL" id="JACXBF010000162">
    <property type="protein sequence ID" value="MBD2800293.1"/>
    <property type="molecule type" value="Genomic_DNA"/>
</dbReference>
<dbReference type="InterPro" id="IPR007314">
    <property type="entry name" value="Cofac_haem-bd_dom"/>
</dbReference>
<dbReference type="RefSeq" id="WP_099138167.1">
    <property type="nucleotide sequence ID" value="NZ_CAWNPE010000001.1"/>
</dbReference>
<reference evidence="3" key="1">
    <citation type="submission" date="2020-09" db="EMBL/GenBank/DDBJ databases">
        <authorList>
            <person name="Palma L."/>
            <person name="Caballero P."/>
            <person name="Berry C."/>
            <person name="Del Valle E."/>
        </authorList>
    </citation>
    <scope>NUCLEOTIDE SEQUENCE</scope>
    <source>
        <strain evidence="3">M</strain>
    </source>
</reference>
<feature type="signal peptide" evidence="1">
    <location>
        <begin position="1"/>
        <end position="24"/>
    </location>
</feature>
<dbReference type="InterPro" id="IPR016773">
    <property type="entry name" value="Fe3_uptake_reg_CjrA_prd"/>
</dbReference>
<dbReference type="Gene3D" id="1.10.8.760">
    <property type="entry name" value="Haem-binding uptake, Tiki superfamily, ChaN, domain 2"/>
    <property type="match status" value="1"/>
</dbReference>
<proteinExistence type="predicted"/>
<accession>A0AAW3YVT2</accession>
<keyword evidence="1" id="KW-0732">Signal</keyword>
<dbReference type="PROSITE" id="PS51257">
    <property type="entry name" value="PROKAR_LIPOPROTEIN"/>
    <property type="match status" value="1"/>
</dbReference>
<dbReference type="AlphaFoldDB" id="A0AAW3YVT2"/>
<reference evidence="3" key="2">
    <citation type="journal article" date="2024" name="Toxins">
        <title>Genome Sequence Analysis of Native Xenorhabdus Strains Isolated from Entomopathogenic Nematodes in Argentina.</title>
        <authorList>
            <person name="Palma L."/>
            <person name="Frizzo L."/>
            <person name="Kaiser S."/>
            <person name="Berry C."/>
            <person name="Caballero P."/>
            <person name="Bode H.B."/>
            <person name="Del Valle E.E."/>
        </authorList>
    </citation>
    <scope>NUCLEOTIDE SEQUENCE</scope>
    <source>
        <strain evidence="3">M</strain>
    </source>
</reference>
<sequence>MQTSTRIKSTFFACSLLLGGFVLSGCVEPSNSIKNTSQKVYQSLPDELMQSGALIDMKTGKAITADELLEQLKNYPRIIVGEKHDNPYHHQIELWLVQQLEKKRPHGSVLLEMINPNQQEKVNKVKSWLQGNPIVRSERVEQLLAWQQGWPWEWYGELVMELMKSPYPLLAANLDRNEIDQAYKNHNAGDRTSLVSDEVKQLIDQTIKNSHGGKEIDESHLSAMSKIQQMRDQRMAEQLIKAPSPALLFVGGYHAVKAMGIPQHIKKMAPNEKLVVFVIAEQGVALNHEYADFVWFTPKVDKKITK</sequence>
<dbReference type="GeneID" id="97123988"/>
<keyword evidence="3" id="KW-0449">Lipoprotein</keyword>
<evidence type="ECO:0000313" key="3">
    <source>
        <dbReference type="EMBL" id="MBD2800293.1"/>
    </source>
</evidence>
<organism evidence="3">
    <name type="scientific">Xenorhabdus szentirmaii</name>
    <dbReference type="NCBI Taxonomy" id="290112"/>
    <lineage>
        <taxon>Bacteria</taxon>
        <taxon>Pseudomonadati</taxon>
        <taxon>Pseudomonadota</taxon>
        <taxon>Gammaproteobacteria</taxon>
        <taxon>Enterobacterales</taxon>
        <taxon>Morganellaceae</taxon>
        <taxon>Xenorhabdus</taxon>
    </lineage>
</organism>
<dbReference type="SUPFAM" id="SSF159501">
    <property type="entry name" value="EreA/ChaN-like"/>
    <property type="match status" value="1"/>
</dbReference>
<gene>
    <name evidence="3" type="ORF">ID854_07435</name>
</gene>
<comment type="caution">
    <text evidence="3">The sequence shown here is derived from an EMBL/GenBank/DDBJ whole genome shotgun (WGS) entry which is preliminary data.</text>
</comment>
<dbReference type="PIRSF" id="PIRSF020419">
    <property type="entry name" value="Fe_uptake_reg_CjrA_prd"/>
    <property type="match status" value="1"/>
</dbReference>
<feature type="domain" description="Haem-binding uptake Tiki superfamily ChaN" evidence="2">
    <location>
        <begin position="68"/>
        <end position="265"/>
    </location>
</feature>
<dbReference type="CDD" id="cd14727">
    <property type="entry name" value="ChanN-like"/>
    <property type="match status" value="1"/>
</dbReference>
<protein>
    <submittedName>
        <fullName evidence="3">ChaN family lipoprotein</fullName>
    </submittedName>
</protein>
<feature type="chain" id="PRO_5043397338" evidence="1">
    <location>
        <begin position="25"/>
        <end position="306"/>
    </location>
</feature>
<evidence type="ECO:0000256" key="1">
    <source>
        <dbReference type="SAM" id="SignalP"/>
    </source>
</evidence>
<dbReference type="Gene3D" id="3.40.50.11550">
    <property type="match status" value="1"/>
</dbReference>
<name>A0AAW3YVT2_9GAMM</name>
<dbReference type="Pfam" id="PF04187">
    <property type="entry name" value="Cofac_haem_bdg"/>
    <property type="match status" value="1"/>
</dbReference>
<dbReference type="Proteomes" id="UP001193920">
    <property type="component" value="Unassembled WGS sequence"/>
</dbReference>
<evidence type="ECO:0000259" key="2">
    <source>
        <dbReference type="Pfam" id="PF04187"/>
    </source>
</evidence>